<keyword evidence="1" id="KW-1133">Transmembrane helix</keyword>
<sequence>MKLLGLEFYKCRRRKILLVCAAVLAAELVWIVSTFARQDAEDLLQGWMLLLYDLAMVDAIIMPISVATIASRNCELEHKGTTLKLLETMASPGALYSAKLAWGALVLAALLLVRWAVFVGVGVLWRFPGEVPWLRMGLFTLISWAVSMMVYALQQGLSLRFPNQAVALVCGISGSFLGILSLLFPPALTRCIPWGYYGLLSLVGMNWNPETRFTWFFWEWPQPMDLVLLCLWAAAFLIAGRALFVRKEV</sequence>
<dbReference type="EMBL" id="DWZJ01000099">
    <property type="protein sequence ID" value="HJB14181.1"/>
    <property type="molecule type" value="Genomic_DNA"/>
</dbReference>
<dbReference type="Pfam" id="PF12730">
    <property type="entry name" value="ABC2_membrane_4"/>
    <property type="match status" value="1"/>
</dbReference>
<feature type="transmembrane region" description="Helical" evidence="1">
    <location>
        <begin position="47"/>
        <end position="70"/>
    </location>
</feature>
<evidence type="ECO:0000313" key="3">
    <source>
        <dbReference type="Proteomes" id="UP000823824"/>
    </source>
</evidence>
<comment type="caution">
    <text evidence="2">The sequence shown here is derived from an EMBL/GenBank/DDBJ whole genome shotgun (WGS) entry which is preliminary data.</text>
</comment>
<feature type="transmembrane region" description="Helical" evidence="1">
    <location>
        <begin position="165"/>
        <end position="184"/>
    </location>
</feature>
<feature type="transmembrane region" description="Helical" evidence="1">
    <location>
        <begin position="133"/>
        <end position="153"/>
    </location>
</feature>
<proteinExistence type="predicted"/>
<protein>
    <submittedName>
        <fullName evidence="2">ABC transporter permease</fullName>
    </submittedName>
</protein>
<accession>A0A9D2RSW4</accession>
<name>A0A9D2RSW4_9FIRM</name>
<dbReference type="AlphaFoldDB" id="A0A9D2RSW4"/>
<evidence type="ECO:0000256" key="1">
    <source>
        <dbReference type="SAM" id="Phobius"/>
    </source>
</evidence>
<reference evidence="2" key="2">
    <citation type="submission" date="2021-04" db="EMBL/GenBank/DDBJ databases">
        <authorList>
            <person name="Gilroy R."/>
        </authorList>
    </citation>
    <scope>NUCLEOTIDE SEQUENCE</scope>
    <source>
        <strain evidence="2">ChiBcec18-1249</strain>
    </source>
</reference>
<feature type="transmembrane region" description="Helical" evidence="1">
    <location>
        <begin position="100"/>
        <end position="127"/>
    </location>
</feature>
<keyword evidence="1" id="KW-0472">Membrane</keyword>
<dbReference type="CDD" id="cd21809">
    <property type="entry name" value="ABC-2_lan_permease-like"/>
    <property type="match status" value="1"/>
</dbReference>
<feature type="transmembrane region" description="Helical" evidence="1">
    <location>
        <begin position="16"/>
        <end position="35"/>
    </location>
</feature>
<evidence type="ECO:0000313" key="2">
    <source>
        <dbReference type="EMBL" id="HJB14181.1"/>
    </source>
</evidence>
<gene>
    <name evidence="2" type="ORF">H9787_10805</name>
</gene>
<keyword evidence="1" id="KW-0812">Transmembrane</keyword>
<organism evidence="2 3">
    <name type="scientific">Candidatus Oscillibacter excrementigallinarum</name>
    <dbReference type="NCBI Taxonomy" id="2838716"/>
    <lineage>
        <taxon>Bacteria</taxon>
        <taxon>Bacillati</taxon>
        <taxon>Bacillota</taxon>
        <taxon>Clostridia</taxon>
        <taxon>Eubacteriales</taxon>
        <taxon>Oscillospiraceae</taxon>
        <taxon>Oscillibacter</taxon>
    </lineage>
</organism>
<dbReference type="Proteomes" id="UP000823824">
    <property type="component" value="Unassembled WGS sequence"/>
</dbReference>
<reference evidence="2" key="1">
    <citation type="journal article" date="2021" name="PeerJ">
        <title>Extensive microbial diversity within the chicken gut microbiome revealed by metagenomics and culture.</title>
        <authorList>
            <person name="Gilroy R."/>
            <person name="Ravi A."/>
            <person name="Getino M."/>
            <person name="Pursley I."/>
            <person name="Horton D.L."/>
            <person name="Alikhan N.F."/>
            <person name="Baker D."/>
            <person name="Gharbi K."/>
            <person name="Hall N."/>
            <person name="Watson M."/>
            <person name="Adriaenssens E.M."/>
            <person name="Foster-Nyarko E."/>
            <person name="Jarju S."/>
            <person name="Secka A."/>
            <person name="Antonio M."/>
            <person name="Oren A."/>
            <person name="Chaudhuri R.R."/>
            <person name="La Ragione R."/>
            <person name="Hildebrand F."/>
            <person name="Pallen M.J."/>
        </authorList>
    </citation>
    <scope>NUCLEOTIDE SEQUENCE</scope>
    <source>
        <strain evidence="2">ChiBcec18-1249</strain>
    </source>
</reference>
<feature type="transmembrane region" description="Helical" evidence="1">
    <location>
        <begin position="226"/>
        <end position="244"/>
    </location>
</feature>